<dbReference type="InterPro" id="IPR014721">
    <property type="entry name" value="Ribsml_uS5_D2-typ_fold_subgr"/>
</dbReference>
<dbReference type="InterPro" id="IPR022963">
    <property type="entry name" value="Galactokinase_bac"/>
</dbReference>
<dbReference type="Gene3D" id="3.30.70.890">
    <property type="entry name" value="GHMP kinase, C-terminal domain"/>
    <property type="match status" value="1"/>
</dbReference>
<dbReference type="AlphaFoldDB" id="A0A5C6AFR1"/>
<evidence type="ECO:0000259" key="13">
    <source>
        <dbReference type="Pfam" id="PF00288"/>
    </source>
</evidence>
<feature type="active site" description="Proton acceptor" evidence="11">
    <location>
        <position position="182"/>
    </location>
</feature>
<dbReference type="PROSITE" id="PS00627">
    <property type="entry name" value="GHMP_KINASES_ATP"/>
    <property type="match status" value="1"/>
</dbReference>
<evidence type="ECO:0000256" key="2">
    <source>
        <dbReference type="ARBA" id="ARBA00022490"/>
    </source>
</evidence>
<evidence type="ECO:0000256" key="1">
    <source>
        <dbReference type="ARBA" id="ARBA00006566"/>
    </source>
</evidence>
<dbReference type="InterPro" id="IPR006203">
    <property type="entry name" value="GHMP_knse_ATP-bd_CS"/>
</dbReference>
<evidence type="ECO:0000256" key="5">
    <source>
        <dbReference type="ARBA" id="ARBA00022741"/>
    </source>
</evidence>
<evidence type="ECO:0000256" key="4">
    <source>
        <dbReference type="ARBA" id="ARBA00022723"/>
    </source>
</evidence>
<feature type="binding site" evidence="11">
    <location>
        <position position="170"/>
    </location>
    <ligand>
        <name>Mg(2+)</name>
        <dbReference type="ChEBI" id="CHEBI:18420"/>
    </ligand>
</feature>
<dbReference type="GO" id="GO:0005524">
    <property type="term" value="F:ATP binding"/>
    <property type="evidence" value="ECO:0007669"/>
    <property type="project" value="UniProtKB-UniRule"/>
</dbReference>
<evidence type="ECO:0000256" key="7">
    <source>
        <dbReference type="ARBA" id="ARBA00022840"/>
    </source>
</evidence>
<dbReference type="Pfam" id="PF10509">
    <property type="entry name" value="GalKase_gal_bdg"/>
    <property type="match status" value="1"/>
</dbReference>
<evidence type="ECO:0000256" key="3">
    <source>
        <dbReference type="ARBA" id="ARBA00022679"/>
    </source>
</evidence>
<comment type="caution">
    <text evidence="11">Lacks conserved residue(s) required for the propagation of feature annotation.</text>
</comment>
<dbReference type="GO" id="GO:0004335">
    <property type="term" value="F:galactokinase activity"/>
    <property type="evidence" value="ECO:0007669"/>
    <property type="project" value="UniProtKB-UniRule"/>
</dbReference>
<evidence type="ECO:0000256" key="9">
    <source>
        <dbReference type="ARBA" id="ARBA00023144"/>
    </source>
</evidence>
<keyword evidence="8 11" id="KW-0460">Magnesium</keyword>
<dbReference type="EMBL" id="SJPR01000002">
    <property type="protein sequence ID" value="TWT98148.1"/>
    <property type="molecule type" value="Genomic_DNA"/>
</dbReference>
<dbReference type="Proteomes" id="UP000317421">
    <property type="component" value="Unassembled WGS sequence"/>
</dbReference>
<keyword evidence="17" id="KW-1185">Reference proteome</keyword>
<dbReference type="EC" id="2.7.1.6" evidence="11 12"/>
<feature type="domain" description="GHMP kinase N-terminal" evidence="13">
    <location>
        <begin position="103"/>
        <end position="188"/>
    </location>
</feature>
<evidence type="ECO:0000313" key="16">
    <source>
        <dbReference type="EMBL" id="TWT98148.1"/>
    </source>
</evidence>
<evidence type="ECO:0000256" key="12">
    <source>
        <dbReference type="NCBIfam" id="TIGR00131"/>
    </source>
</evidence>
<keyword evidence="3 11" id="KW-0808">Transferase</keyword>
<gene>
    <name evidence="11 16" type="primary">galK</name>
    <name evidence="16" type="ORF">Pla108_23050</name>
</gene>
<evidence type="ECO:0000259" key="14">
    <source>
        <dbReference type="Pfam" id="PF08544"/>
    </source>
</evidence>
<comment type="similarity">
    <text evidence="1 11">Belongs to the GHMP kinase family. GalK subfamily.</text>
</comment>
<sequence>MSIETAKPLADVVEGVKALFAEKFGAAPQCVTAAPGRVNLIGEHTDYNDGFVLPMAIDRQTVVAASKRDDDRPVVRLYSATMKGAAELTIEPDGAELPGWAKYVRGVIDAYREAGVDVPAFDAVIDSTVPLGGGLSSSAALEVSLALVIETLNGKSLPGPQRALLCQQAEHQGAGVPCGIMDQFSSALCHADHVMLLDCRSQQPKMVPFTDPTVSVLITNSNVKHELTGGEYAERRQQCEAAAAGLGVKALRDVTPEQLAANEAKLDPLPFKRARHITGENLRTERAAEALAASDWETAGELMYASHAAMRDDFEITVPEIDKLVEIAREIGPEEGVIGSRMTGGGFGGCTVTLVRTDKAEEVARTIAERYKAATGIEATCFTTRPAEGGRVLES</sequence>
<keyword evidence="5 11" id="KW-0547">Nucleotide-binding</keyword>
<dbReference type="HAMAP" id="MF_00246">
    <property type="entry name" value="Galactokinase"/>
    <property type="match status" value="1"/>
</dbReference>
<dbReference type="PANTHER" id="PTHR10457:SF7">
    <property type="entry name" value="GALACTOKINASE-RELATED"/>
    <property type="match status" value="1"/>
</dbReference>
<feature type="binding site" evidence="11">
    <location>
        <position position="138"/>
    </location>
    <ligand>
        <name>Mg(2+)</name>
        <dbReference type="ChEBI" id="CHEBI:18420"/>
    </ligand>
</feature>
<feature type="domain" description="Galactokinase N-terminal" evidence="15">
    <location>
        <begin position="19"/>
        <end position="67"/>
    </location>
</feature>
<protein>
    <recommendedName>
        <fullName evidence="11 12">Galactokinase</fullName>
        <ecNumber evidence="11 12">2.7.1.6</ecNumber>
    </recommendedName>
    <alternativeName>
        <fullName evidence="11">Galactose kinase</fullName>
    </alternativeName>
</protein>
<feature type="site" description="Transition state stabilizer" evidence="11">
    <location>
        <position position="37"/>
    </location>
</feature>
<evidence type="ECO:0000256" key="8">
    <source>
        <dbReference type="ARBA" id="ARBA00022842"/>
    </source>
</evidence>
<proteinExistence type="inferred from homology"/>
<dbReference type="PRINTS" id="PR00473">
    <property type="entry name" value="GALCTOKINASE"/>
</dbReference>
<dbReference type="Gene3D" id="3.30.230.10">
    <property type="match status" value="1"/>
</dbReference>
<keyword evidence="4 11" id="KW-0479">Metal-binding</keyword>
<dbReference type="Pfam" id="PF08544">
    <property type="entry name" value="GHMP_kinases_C"/>
    <property type="match status" value="1"/>
</dbReference>
<dbReference type="FunFam" id="3.30.230.10:FF:000017">
    <property type="entry name" value="Galactokinase"/>
    <property type="match status" value="1"/>
</dbReference>
<organism evidence="16 17">
    <name type="scientific">Botrimarina colliarenosi</name>
    <dbReference type="NCBI Taxonomy" id="2528001"/>
    <lineage>
        <taxon>Bacteria</taxon>
        <taxon>Pseudomonadati</taxon>
        <taxon>Planctomycetota</taxon>
        <taxon>Planctomycetia</taxon>
        <taxon>Pirellulales</taxon>
        <taxon>Lacipirellulaceae</taxon>
        <taxon>Botrimarina</taxon>
    </lineage>
</organism>
<comment type="catalytic activity">
    <reaction evidence="11">
        <text>alpha-D-galactose + ATP = alpha-D-galactose 1-phosphate + ADP + H(+)</text>
        <dbReference type="Rhea" id="RHEA:13553"/>
        <dbReference type="ChEBI" id="CHEBI:15378"/>
        <dbReference type="ChEBI" id="CHEBI:28061"/>
        <dbReference type="ChEBI" id="CHEBI:30616"/>
        <dbReference type="ChEBI" id="CHEBI:58336"/>
        <dbReference type="ChEBI" id="CHEBI:456216"/>
        <dbReference type="EC" id="2.7.1.6"/>
    </reaction>
</comment>
<comment type="subcellular location">
    <subcellularLocation>
        <location evidence="11">Cytoplasm</location>
    </subcellularLocation>
</comment>
<name>A0A5C6AFR1_9BACT</name>
<dbReference type="OrthoDB" id="250531at2"/>
<dbReference type="InterPro" id="IPR020568">
    <property type="entry name" value="Ribosomal_Su5_D2-typ_SF"/>
</dbReference>
<dbReference type="GO" id="GO:0006012">
    <property type="term" value="P:galactose metabolic process"/>
    <property type="evidence" value="ECO:0007669"/>
    <property type="project" value="UniProtKB-UniRule"/>
</dbReference>
<dbReference type="InterPro" id="IPR006206">
    <property type="entry name" value="Mevalonate/galactokinase"/>
</dbReference>
<dbReference type="PIRSF" id="PIRSF000530">
    <property type="entry name" value="Galactokinase"/>
    <property type="match status" value="1"/>
</dbReference>
<dbReference type="GO" id="GO:0000287">
    <property type="term" value="F:magnesium ion binding"/>
    <property type="evidence" value="ECO:0007669"/>
    <property type="project" value="UniProtKB-UniRule"/>
</dbReference>
<dbReference type="PROSITE" id="PS00106">
    <property type="entry name" value="GALACTOKINASE"/>
    <property type="match status" value="1"/>
</dbReference>
<keyword evidence="9 11" id="KW-0299">Galactose metabolism</keyword>
<comment type="pathway">
    <text evidence="11">Carbohydrate metabolism; galactose metabolism.</text>
</comment>
<dbReference type="InterPro" id="IPR013750">
    <property type="entry name" value="GHMP_kinase_C_dom"/>
</dbReference>
<accession>A0A5C6AFR1</accession>
<feature type="binding site" evidence="11">
    <location>
        <position position="79"/>
    </location>
    <ligand>
        <name>ATP</name>
        <dbReference type="ChEBI" id="CHEBI:30616"/>
    </ligand>
</feature>
<dbReference type="InterPro" id="IPR019539">
    <property type="entry name" value="GalKase_N"/>
</dbReference>
<feature type="binding site" evidence="11">
    <location>
        <position position="232"/>
    </location>
    <ligand>
        <name>substrate</name>
    </ligand>
</feature>
<dbReference type="NCBIfam" id="TIGR00131">
    <property type="entry name" value="gal_kin"/>
    <property type="match status" value="1"/>
</dbReference>
<keyword evidence="10 11" id="KW-0119">Carbohydrate metabolism</keyword>
<dbReference type="InterPro" id="IPR006204">
    <property type="entry name" value="GHMP_kinase_N_dom"/>
</dbReference>
<keyword evidence="2 11" id="KW-0963">Cytoplasm</keyword>
<dbReference type="FunFam" id="3.30.70.890:FF:000001">
    <property type="entry name" value="Galactokinase"/>
    <property type="match status" value="1"/>
</dbReference>
<reference evidence="16 17" key="1">
    <citation type="submission" date="2019-02" db="EMBL/GenBank/DDBJ databases">
        <title>Deep-cultivation of Planctomycetes and their phenomic and genomic characterization uncovers novel biology.</title>
        <authorList>
            <person name="Wiegand S."/>
            <person name="Jogler M."/>
            <person name="Boedeker C."/>
            <person name="Pinto D."/>
            <person name="Vollmers J."/>
            <person name="Rivas-Marin E."/>
            <person name="Kohn T."/>
            <person name="Peeters S.H."/>
            <person name="Heuer A."/>
            <person name="Rast P."/>
            <person name="Oberbeckmann S."/>
            <person name="Bunk B."/>
            <person name="Jeske O."/>
            <person name="Meyerdierks A."/>
            <person name="Storesund J.E."/>
            <person name="Kallscheuer N."/>
            <person name="Luecker S."/>
            <person name="Lage O.M."/>
            <person name="Pohl T."/>
            <person name="Merkel B.J."/>
            <person name="Hornburger P."/>
            <person name="Mueller R.-W."/>
            <person name="Bruemmer F."/>
            <person name="Labrenz M."/>
            <person name="Spormann A.M."/>
            <person name="Op Den Camp H."/>
            <person name="Overmann J."/>
            <person name="Amann R."/>
            <person name="Jetten M.S.M."/>
            <person name="Mascher T."/>
            <person name="Medema M.H."/>
            <person name="Devos D.P."/>
            <person name="Kaster A.-K."/>
            <person name="Ovreas L."/>
            <person name="Rohde M."/>
            <person name="Galperin M.Y."/>
            <person name="Jogler C."/>
        </authorList>
    </citation>
    <scope>NUCLEOTIDE SEQUENCE [LARGE SCALE GENOMIC DNA]</scope>
    <source>
        <strain evidence="16 17">Pla108</strain>
    </source>
</reference>
<dbReference type="PRINTS" id="PR00959">
    <property type="entry name" value="MEVGALKINASE"/>
</dbReference>
<comment type="caution">
    <text evidence="16">The sequence shown here is derived from an EMBL/GenBank/DDBJ whole genome shotgun (WGS) entry which is preliminary data.</text>
</comment>
<feature type="binding site" evidence="11">
    <location>
        <begin position="43"/>
        <end position="46"/>
    </location>
    <ligand>
        <name>substrate</name>
    </ligand>
</feature>
<keyword evidence="7 11" id="KW-0067">ATP-binding</keyword>
<evidence type="ECO:0000313" key="17">
    <source>
        <dbReference type="Proteomes" id="UP000317421"/>
    </source>
</evidence>
<feature type="domain" description="GHMP kinase C-terminal" evidence="14">
    <location>
        <begin position="287"/>
        <end position="372"/>
    </location>
</feature>
<dbReference type="InterPro" id="IPR036554">
    <property type="entry name" value="GHMP_kinase_C_sf"/>
</dbReference>
<dbReference type="InterPro" id="IPR019741">
    <property type="entry name" value="Galactokinase_CS"/>
</dbReference>
<dbReference type="InterPro" id="IPR000705">
    <property type="entry name" value="Galactokinase"/>
</dbReference>
<evidence type="ECO:0000256" key="10">
    <source>
        <dbReference type="ARBA" id="ARBA00023277"/>
    </source>
</evidence>
<dbReference type="GO" id="GO:0005829">
    <property type="term" value="C:cytosol"/>
    <property type="evidence" value="ECO:0007669"/>
    <property type="project" value="TreeGrafter"/>
</dbReference>
<evidence type="ECO:0000256" key="6">
    <source>
        <dbReference type="ARBA" id="ARBA00022777"/>
    </source>
</evidence>
<dbReference type="UniPathway" id="UPA00214"/>
<dbReference type="SUPFAM" id="SSF54211">
    <property type="entry name" value="Ribosomal protein S5 domain 2-like"/>
    <property type="match status" value="1"/>
</dbReference>
<dbReference type="PANTHER" id="PTHR10457">
    <property type="entry name" value="MEVALONATE KINASE/GALACTOKINASE"/>
    <property type="match status" value="1"/>
</dbReference>
<dbReference type="SUPFAM" id="SSF55060">
    <property type="entry name" value="GHMP Kinase, C-terminal domain"/>
    <property type="match status" value="1"/>
</dbReference>
<dbReference type="Pfam" id="PF00288">
    <property type="entry name" value="GHMP_kinases_N"/>
    <property type="match status" value="1"/>
</dbReference>
<dbReference type="RefSeq" id="WP_146445024.1">
    <property type="nucleotide sequence ID" value="NZ_SJPR01000002.1"/>
</dbReference>
<evidence type="ECO:0000256" key="11">
    <source>
        <dbReference type="HAMAP-Rule" id="MF_00246"/>
    </source>
</evidence>
<keyword evidence="6 11" id="KW-0418">Kinase</keyword>
<evidence type="ECO:0000259" key="15">
    <source>
        <dbReference type="Pfam" id="PF10509"/>
    </source>
</evidence>
<comment type="function">
    <text evidence="11">Catalyzes the transfer of the gamma-phosphate of ATP to D-galactose to form alpha-D-galactose-1-phosphate (Gal-1-P).</text>
</comment>